<dbReference type="AlphaFoldDB" id="A0AAW1K1S5"/>
<dbReference type="Gene3D" id="3.80.10.10">
    <property type="entry name" value="Ribonuclease Inhibitor"/>
    <property type="match status" value="3"/>
</dbReference>
<proteinExistence type="predicted"/>
<feature type="region of interest" description="Disordered" evidence="3">
    <location>
        <begin position="1"/>
        <end position="33"/>
    </location>
</feature>
<organism evidence="5 6">
    <name type="scientific">Popillia japonica</name>
    <name type="common">Japanese beetle</name>
    <dbReference type="NCBI Taxonomy" id="7064"/>
    <lineage>
        <taxon>Eukaryota</taxon>
        <taxon>Metazoa</taxon>
        <taxon>Ecdysozoa</taxon>
        <taxon>Arthropoda</taxon>
        <taxon>Hexapoda</taxon>
        <taxon>Insecta</taxon>
        <taxon>Pterygota</taxon>
        <taxon>Neoptera</taxon>
        <taxon>Endopterygota</taxon>
        <taxon>Coleoptera</taxon>
        <taxon>Polyphaga</taxon>
        <taxon>Scarabaeiformia</taxon>
        <taxon>Scarabaeidae</taxon>
        <taxon>Rutelinae</taxon>
        <taxon>Popillia</taxon>
    </lineage>
</organism>
<accession>A0AAW1K1S5</accession>
<dbReference type="InterPro" id="IPR050216">
    <property type="entry name" value="LRR_domain-containing"/>
</dbReference>
<comment type="caution">
    <text evidence="5">The sequence shown here is derived from an EMBL/GenBank/DDBJ whole genome shotgun (WGS) entry which is preliminary data.</text>
</comment>
<dbReference type="Pfam" id="PF00560">
    <property type="entry name" value="LRR_1"/>
    <property type="match status" value="2"/>
</dbReference>
<dbReference type="Proteomes" id="UP001458880">
    <property type="component" value="Unassembled WGS sequence"/>
</dbReference>
<dbReference type="InterPro" id="IPR003591">
    <property type="entry name" value="Leu-rich_rpt_typical-subtyp"/>
</dbReference>
<feature type="domain" description="PPM-type phosphatase" evidence="4">
    <location>
        <begin position="614"/>
        <end position="838"/>
    </location>
</feature>
<dbReference type="InterPro" id="IPR001932">
    <property type="entry name" value="PPM-type_phosphatase-like_dom"/>
</dbReference>
<evidence type="ECO:0000313" key="6">
    <source>
        <dbReference type="Proteomes" id="UP001458880"/>
    </source>
</evidence>
<dbReference type="SMART" id="SM00332">
    <property type="entry name" value="PP2Cc"/>
    <property type="match status" value="1"/>
</dbReference>
<dbReference type="InterPro" id="IPR036457">
    <property type="entry name" value="PPM-type-like_dom_sf"/>
</dbReference>
<dbReference type="SMART" id="SM00364">
    <property type="entry name" value="LRR_BAC"/>
    <property type="match status" value="7"/>
</dbReference>
<dbReference type="Gene3D" id="3.60.40.10">
    <property type="entry name" value="PPM-type phosphatase domain"/>
    <property type="match status" value="2"/>
</dbReference>
<sequence>MLLTTSTAPKKPQRASRTKQVPVDYNSDSDNMEMDSLESSAFASVANKNQNDINNKPNHFQNSAPICNTTPSLLESSPTISKRLNLNGVCLSATVLQNNNGGDESFYNIEDVLLPEESVRTLTDLQILSLKSNYMQVFPTCVLKLVSLVCLDLSDNNILTIPPEIKKLIKLRELVLDQNVISVLPATIWELKYLKILRCAHNRLALPPDKFADMRAIVLNESDLKPDNSTSQKTNILTNLNLRGNRLKGNIILGNYGNLTELDVSENNIESLDLSAVEQLQVLQCSRNNLTHLILYGKNLTSLIAGNNCITHLTVNHPPILLKHMDVSYNEMETLPDWLSGCQDLRSLFASNNNIKTLPEHLFCNEMPYLHTVQLAYNQIQYLPAIQRKLPIQELFLQNNSLSLLPENFFKAIYNIKVLNVSNNRLCDLPKPLLDVVQLEKLFLTANCLNDKALEKISHCLRNLKIFHAAYNNFTAIPENSCMYWCEIEEIVFSGNKLLKLPDNIGVLRHLSVLRVHSNLLQTIPKLSNLLSLRVLDLAHNQLDRVDLTDLIPPNLKFLDLSCNIKLHVDSKQFHTYRSQRPMSLVDVSGKNRTSLPLTPSPFCENDLTESNWTVGFSETSGSKQRLYISQIRLPAFCNTEALFGMFDGENNSDMPVAVDKVVPRILLEERTVKETVNDYMKYTMLSAHRELKDKGQKHGMNAVIVHILKSKIPADYSFCGGVKKYVMKIANVGDVRVILGRASGPIRILPIKQKKQIRTNPQIHLMVPDPDVTELYLDEQYEYMIIANKNVWNVISPENAIKEVTLQRNVILAAKRLQDLAQSYGAEENLSIIVVKFNLIGSDVDLLMRELRQTIRKNKYQSESGISNTSTCQPGCCCEALHNECSNCLDKISISHNINNNHDDRSSPSGQSEQGCSDCNSAAKNYINQLNRQNENRSLRSVTPHFEAAEIKISPERRSYRGVAKALRARREEDKSKEETDSALSEEQFKCWEYMLEQNTQMLFDKELNTLSNASRSGRRSQFSVKNPSLSRSSPHLTDTNNLSFLSKHFGSTRSFNPLTSRPASRFSLDKKIMGGPHAAYFGSLQRLMPYNLEYDFAVMQERGLADSLDLDRMHQYWGVTTTEL</sequence>
<evidence type="ECO:0000256" key="1">
    <source>
        <dbReference type="ARBA" id="ARBA00022614"/>
    </source>
</evidence>
<dbReference type="PANTHER" id="PTHR48051:SF46">
    <property type="entry name" value="LEUCINE RICH REPEAT-CONTAINING DOMAIN PROTEIN"/>
    <property type="match status" value="1"/>
</dbReference>
<gene>
    <name evidence="5" type="ORF">QE152_g25743</name>
</gene>
<dbReference type="InterPro" id="IPR001611">
    <property type="entry name" value="Leu-rich_rpt"/>
</dbReference>
<dbReference type="PROSITE" id="PS51450">
    <property type="entry name" value="LRR"/>
    <property type="match status" value="5"/>
</dbReference>
<dbReference type="GO" id="GO:0005737">
    <property type="term" value="C:cytoplasm"/>
    <property type="evidence" value="ECO:0007669"/>
    <property type="project" value="TreeGrafter"/>
</dbReference>
<dbReference type="SUPFAM" id="SSF81606">
    <property type="entry name" value="PP2C-like"/>
    <property type="match status" value="1"/>
</dbReference>
<evidence type="ECO:0000256" key="3">
    <source>
        <dbReference type="SAM" id="MobiDB-lite"/>
    </source>
</evidence>
<evidence type="ECO:0000256" key="2">
    <source>
        <dbReference type="ARBA" id="ARBA00022737"/>
    </source>
</evidence>
<name>A0AAW1K1S5_POPJA</name>
<feature type="region of interest" description="Disordered" evidence="3">
    <location>
        <begin position="1016"/>
        <end position="1039"/>
    </location>
</feature>
<dbReference type="EMBL" id="JASPKY010000287">
    <property type="protein sequence ID" value="KAK9710896.1"/>
    <property type="molecule type" value="Genomic_DNA"/>
</dbReference>
<dbReference type="SUPFAM" id="SSF52058">
    <property type="entry name" value="L domain-like"/>
    <property type="match status" value="2"/>
</dbReference>
<dbReference type="InterPro" id="IPR032675">
    <property type="entry name" value="LRR_dom_sf"/>
</dbReference>
<dbReference type="CDD" id="cd00143">
    <property type="entry name" value="PP2Cc"/>
    <property type="match status" value="1"/>
</dbReference>
<keyword evidence="1" id="KW-0433">Leucine-rich repeat</keyword>
<evidence type="ECO:0000313" key="5">
    <source>
        <dbReference type="EMBL" id="KAK9710896.1"/>
    </source>
</evidence>
<dbReference type="SMART" id="SM00369">
    <property type="entry name" value="LRR_TYP"/>
    <property type="match status" value="8"/>
</dbReference>
<protein>
    <submittedName>
        <fullName evidence="5">Protein phosphatase 2C</fullName>
    </submittedName>
</protein>
<reference evidence="5 6" key="1">
    <citation type="journal article" date="2024" name="BMC Genomics">
        <title>De novo assembly and annotation of Popillia japonica's genome with initial clues to its potential as an invasive pest.</title>
        <authorList>
            <person name="Cucini C."/>
            <person name="Boschi S."/>
            <person name="Funari R."/>
            <person name="Cardaioli E."/>
            <person name="Iannotti N."/>
            <person name="Marturano G."/>
            <person name="Paoli F."/>
            <person name="Bruttini M."/>
            <person name="Carapelli A."/>
            <person name="Frati F."/>
            <person name="Nardi F."/>
        </authorList>
    </citation>
    <scope>NUCLEOTIDE SEQUENCE [LARGE SCALE GENOMIC DNA]</scope>
    <source>
        <strain evidence="5">DMR45628</strain>
    </source>
</reference>
<dbReference type="PROSITE" id="PS51746">
    <property type="entry name" value="PPM_2"/>
    <property type="match status" value="1"/>
</dbReference>
<keyword evidence="6" id="KW-1185">Reference proteome</keyword>
<dbReference type="Pfam" id="PF00481">
    <property type="entry name" value="PP2C"/>
    <property type="match status" value="2"/>
</dbReference>
<evidence type="ECO:0000259" key="4">
    <source>
        <dbReference type="PROSITE" id="PS51746"/>
    </source>
</evidence>
<dbReference type="PANTHER" id="PTHR48051">
    <property type="match status" value="1"/>
</dbReference>
<keyword evidence="2" id="KW-0677">Repeat</keyword>